<comment type="subcellular location">
    <subcellularLocation>
        <location evidence="1 8">Secreted</location>
        <location evidence="1 8">Cell wall</location>
    </subcellularLocation>
</comment>
<feature type="chain" id="PRO_5040542171" description="Hydrophobin" evidence="8">
    <location>
        <begin position="20"/>
        <end position="106"/>
    </location>
</feature>
<comment type="subunit">
    <text evidence="7">Self-assembles to form functional amyloid fibrils called rodlets. Self-assembly into fibrillar rodlets occurs spontaneously at hydrophobic:hydrophilic interfaces and the rodlets further associate laterally to form amphipathic monolayers.</text>
</comment>
<comment type="similarity">
    <text evidence="2 8">Belongs to the fungal hydrophobin family.</text>
</comment>
<evidence type="ECO:0000313" key="10">
    <source>
        <dbReference type="Proteomes" id="UP000812287"/>
    </source>
</evidence>
<evidence type="ECO:0000256" key="3">
    <source>
        <dbReference type="ARBA" id="ARBA00022512"/>
    </source>
</evidence>
<reference evidence="9" key="1">
    <citation type="submission" date="2020-11" db="EMBL/GenBank/DDBJ databases">
        <title>Adaptations for nitrogen fixation in a non-lichenized fungal sporocarp promotes dispersal by wood-feeding termites.</title>
        <authorList>
            <consortium name="DOE Joint Genome Institute"/>
            <person name="Koch R.A."/>
            <person name="Yoon G."/>
            <person name="Arayal U."/>
            <person name="Lail K."/>
            <person name="Amirebrahimi M."/>
            <person name="Labutti K."/>
            <person name="Lipzen A."/>
            <person name="Riley R."/>
            <person name="Barry K."/>
            <person name="Henrissat B."/>
            <person name="Grigoriev I.V."/>
            <person name="Herr J.R."/>
            <person name="Aime M.C."/>
        </authorList>
    </citation>
    <scope>NUCLEOTIDE SEQUENCE</scope>
    <source>
        <strain evidence="9">MCA 3950</strain>
    </source>
</reference>
<dbReference type="RefSeq" id="XP_043033692.1">
    <property type="nucleotide sequence ID" value="XM_043184585.1"/>
</dbReference>
<dbReference type="InterPro" id="IPR001338">
    <property type="entry name" value="Class_I_Hydrophobin"/>
</dbReference>
<evidence type="ECO:0000256" key="7">
    <source>
        <dbReference type="ARBA" id="ARBA00093546"/>
    </source>
</evidence>
<gene>
    <name evidence="9" type="ORF">BT62DRAFT_924187</name>
</gene>
<dbReference type="Proteomes" id="UP000812287">
    <property type="component" value="Unassembled WGS sequence"/>
</dbReference>
<keyword evidence="3 8" id="KW-0134">Cell wall</keyword>
<accession>A0A9P7VGL8</accession>
<evidence type="ECO:0000256" key="4">
    <source>
        <dbReference type="ARBA" id="ARBA00022525"/>
    </source>
</evidence>
<keyword evidence="8" id="KW-0732">Signal</keyword>
<sequence length="106" mass="10930">MFACLSAFTLLALPLFATTTIFPQQDTCASGTAVCCNSPSFSIVQTLLGLLEIIFGSVTGNIGLICNLITVIGVGDTNCSNQAVCYENNSFNGIVALGCISINVGL</sequence>
<evidence type="ECO:0000256" key="6">
    <source>
        <dbReference type="ARBA" id="ARBA00023180"/>
    </source>
</evidence>
<dbReference type="GO" id="GO:0005199">
    <property type="term" value="F:structural constituent of cell wall"/>
    <property type="evidence" value="ECO:0007669"/>
    <property type="project" value="InterPro"/>
</dbReference>
<evidence type="ECO:0000256" key="5">
    <source>
        <dbReference type="ARBA" id="ARBA00023157"/>
    </source>
</evidence>
<dbReference type="EMBL" id="MU250575">
    <property type="protein sequence ID" value="KAG7440192.1"/>
    <property type="molecule type" value="Genomic_DNA"/>
</dbReference>
<dbReference type="SMART" id="SM00075">
    <property type="entry name" value="HYDRO"/>
    <property type="match status" value="1"/>
</dbReference>
<keyword evidence="5 8" id="KW-1015">Disulfide bond</keyword>
<dbReference type="CDD" id="cd23507">
    <property type="entry name" value="hydrophobin_I"/>
    <property type="match status" value="1"/>
</dbReference>
<organism evidence="9 10">
    <name type="scientific">Guyanagaster necrorhizus</name>
    <dbReference type="NCBI Taxonomy" id="856835"/>
    <lineage>
        <taxon>Eukaryota</taxon>
        <taxon>Fungi</taxon>
        <taxon>Dikarya</taxon>
        <taxon>Basidiomycota</taxon>
        <taxon>Agaricomycotina</taxon>
        <taxon>Agaricomycetes</taxon>
        <taxon>Agaricomycetidae</taxon>
        <taxon>Agaricales</taxon>
        <taxon>Marasmiineae</taxon>
        <taxon>Physalacriaceae</taxon>
        <taxon>Guyanagaster</taxon>
    </lineage>
</organism>
<evidence type="ECO:0000313" key="9">
    <source>
        <dbReference type="EMBL" id="KAG7440192.1"/>
    </source>
</evidence>
<keyword evidence="10" id="KW-1185">Reference proteome</keyword>
<name>A0A9P7VGL8_9AGAR</name>
<proteinExistence type="inferred from homology"/>
<dbReference type="OrthoDB" id="4225815at2759"/>
<keyword evidence="4 8" id="KW-0964">Secreted</keyword>
<evidence type="ECO:0000256" key="8">
    <source>
        <dbReference type="RuleBase" id="RU365009"/>
    </source>
</evidence>
<comment type="caution">
    <text evidence="9">The sequence shown here is derived from an EMBL/GenBank/DDBJ whole genome shotgun (WGS) entry which is preliminary data.</text>
</comment>
<evidence type="ECO:0000256" key="1">
    <source>
        <dbReference type="ARBA" id="ARBA00004191"/>
    </source>
</evidence>
<protein>
    <recommendedName>
        <fullName evidence="8">Hydrophobin</fullName>
    </recommendedName>
</protein>
<dbReference type="GeneID" id="66106882"/>
<dbReference type="Pfam" id="PF01185">
    <property type="entry name" value="Hydrophobin"/>
    <property type="match status" value="1"/>
</dbReference>
<evidence type="ECO:0000256" key="2">
    <source>
        <dbReference type="ARBA" id="ARBA00010446"/>
    </source>
</evidence>
<keyword evidence="6" id="KW-0325">Glycoprotein</keyword>
<dbReference type="GO" id="GO:0009277">
    <property type="term" value="C:fungal-type cell wall"/>
    <property type="evidence" value="ECO:0007669"/>
    <property type="project" value="InterPro"/>
</dbReference>
<feature type="signal peptide" evidence="8">
    <location>
        <begin position="1"/>
        <end position="19"/>
    </location>
</feature>
<dbReference type="AlphaFoldDB" id="A0A9P7VGL8"/>